<dbReference type="GO" id="GO:0070941">
    <property type="term" value="P:eisosome assembly"/>
    <property type="evidence" value="ECO:0007669"/>
    <property type="project" value="TreeGrafter"/>
</dbReference>
<dbReference type="GO" id="GO:0036286">
    <property type="term" value="C:eisosome filament"/>
    <property type="evidence" value="ECO:0007669"/>
    <property type="project" value="TreeGrafter"/>
</dbReference>
<dbReference type="InterPro" id="IPR028245">
    <property type="entry name" value="PIL1/LSP1"/>
</dbReference>
<dbReference type="Gene3D" id="1.20.1270.60">
    <property type="entry name" value="Arfaptin homology (AH) domain/BAR domain"/>
    <property type="match status" value="1"/>
</dbReference>
<organism evidence="1 2">
    <name type="scientific">Crepidotus variabilis</name>
    <dbReference type="NCBI Taxonomy" id="179855"/>
    <lineage>
        <taxon>Eukaryota</taxon>
        <taxon>Fungi</taxon>
        <taxon>Dikarya</taxon>
        <taxon>Basidiomycota</taxon>
        <taxon>Agaricomycotina</taxon>
        <taxon>Agaricomycetes</taxon>
        <taxon>Agaricomycetidae</taxon>
        <taxon>Agaricales</taxon>
        <taxon>Agaricineae</taxon>
        <taxon>Crepidotaceae</taxon>
        <taxon>Crepidotus</taxon>
    </lineage>
</organism>
<sequence>MVHRPADSRLLTNLLQHEKEYSKQLCQLLDYSNASLASFAAYAAASPQPASQIILAVAGSLAASDDALRRYAHSIDQWRETMSHLKDMEDEVGNIMRDREILVTRLIKASKSTKTSSGQKRDSLLLNQQQLASSSSLSLNGQSESPSSSRPLSLAFGTSSKLAAAQSELQACEMHLAAKERELAVRRSTAVREGLGARVKAMIECGWSWGELGKESLRNLEALTPEHEHHNGGMFSPL</sequence>
<dbReference type="InterPro" id="IPR027267">
    <property type="entry name" value="AH/BAR_dom_sf"/>
</dbReference>
<evidence type="ECO:0000313" key="2">
    <source>
        <dbReference type="Proteomes" id="UP000807306"/>
    </source>
</evidence>
<name>A0A9P6JJW9_9AGAR</name>
<dbReference type="Proteomes" id="UP000807306">
    <property type="component" value="Unassembled WGS sequence"/>
</dbReference>
<protein>
    <submittedName>
        <fullName evidence="1">Uncharacterized protein</fullName>
    </submittedName>
</protein>
<dbReference type="PANTHER" id="PTHR31962">
    <property type="entry name" value="SPHINGOLIPID LONG CHAIN BASE-RESPONSIVE PROTEIN PIL1"/>
    <property type="match status" value="1"/>
</dbReference>
<evidence type="ECO:0000313" key="1">
    <source>
        <dbReference type="EMBL" id="KAF9523325.1"/>
    </source>
</evidence>
<keyword evidence="2" id="KW-1185">Reference proteome</keyword>
<reference evidence="1" key="1">
    <citation type="submission" date="2020-11" db="EMBL/GenBank/DDBJ databases">
        <authorList>
            <consortium name="DOE Joint Genome Institute"/>
            <person name="Ahrendt S."/>
            <person name="Riley R."/>
            <person name="Andreopoulos W."/>
            <person name="Labutti K."/>
            <person name="Pangilinan J."/>
            <person name="Ruiz-Duenas F.J."/>
            <person name="Barrasa J.M."/>
            <person name="Sanchez-Garcia M."/>
            <person name="Camarero S."/>
            <person name="Miyauchi S."/>
            <person name="Serrano A."/>
            <person name="Linde D."/>
            <person name="Babiker R."/>
            <person name="Drula E."/>
            <person name="Ayuso-Fernandez I."/>
            <person name="Pacheco R."/>
            <person name="Padilla G."/>
            <person name="Ferreira P."/>
            <person name="Barriuso J."/>
            <person name="Kellner H."/>
            <person name="Castanera R."/>
            <person name="Alfaro M."/>
            <person name="Ramirez L."/>
            <person name="Pisabarro A.G."/>
            <person name="Kuo A."/>
            <person name="Tritt A."/>
            <person name="Lipzen A."/>
            <person name="He G."/>
            <person name="Yan M."/>
            <person name="Ng V."/>
            <person name="Cullen D."/>
            <person name="Martin F."/>
            <person name="Rosso M.-N."/>
            <person name="Henrissat B."/>
            <person name="Hibbett D."/>
            <person name="Martinez A.T."/>
            <person name="Grigoriev I.V."/>
        </authorList>
    </citation>
    <scope>NUCLEOTIDE SEQUENCE</scope>
    <source>
        <strain evidence="1">CBS 506.95</strain>
    </source>
</reference>
<proteinExistence type="predicted"/>
<dbReference type="AlphaFoldDB" id="A0A9P6JJW9"/>
<dbReference type="OrthoDB" id="3358861at2759"/>
<dbReference type="PANTHER" id="PTHR31962:SF1">
    <property type="entry name" value="SPHINGOLIPID LONG CHAIN BASE-RESPONSIVE PROTEIN PIL1"/>
    <property type="match status" value="1"/>
</dbReference>
<accession>A0A9P6JJW9</accession>
<dbReference type="GO" id="GO:0008289">
    <property type="term" value="F:lipid binding"/>
    <property type="evidence" value="ECO:0007669"/>
    <property type="project" value="TreeGrafter"/>
</dbReference>
<gene>
    <name evidence="1" type="ORF">CPB83DRAFT_775648</name>
</gene>
<comment type="caution">
    <text evidence="1">The sequence shown here is derived from an EMBL/GenBank/DDBJ whole genome shotgun (WGS) entry which is preliminary data.</text>
</comment>
<dbReference type="EMBL" id="MU157920">
    <property type="protein sequence ID" value="KAF9523325.1"/>
    <property type="molecule type" value="Genomic_DNA"/>
</dbReference>
<dbReference type="GO" id="GO:0005886">
    <property type="term" value="C:plasma membrane"/>
    <property type="evidence" value="ECO:0007669"/>
    <property type="project" value="TreeGrafter"/>
</dbReference>
<dbReference type="GO" id="GO:0006897">
    <property type="term" value="P:endocytosis"/>
    <property type="evidence" value="ECO:0007669"/>
    <property type="project" value="TreeGrafter"/>
</dbReference>